<feature type="region of interest" description="Disordered" evidence="1">
    <location>
        <begin position="96"/>
        <end position="123"/>
    </location>
</feature>
<evidence type="ECO:0000256" key="2">
    <source>
        <dbReference type="SAM" id="Phobius"/>
    </source>
</evidence>
<evidence type="ECO:0000256" key="1">
    <source>
        <dbReference type="SAM" id="MobiDB-lite"/>
    </source>
</evidence>
<keyword evidence="6" id="KW-1185">Reference proteome</keyword>
<feature type="domain" description="DUF4124" evidence="4">
    <location>
        <begin position="143"/>
        <end position="170"/>
    </location>
</feature>
<dbReference type="EMBL" id="JAAIJQ010000082">
    <property type="protein sequence ID" value="NEV64299.1"/>
    <property type="molecule type" value="Genomic_DNA"/>
</dbReference>
<evidence type="ECO:0000259" key="3">
    <source>
        <dbReference type="Pfam" id="PF07607"/>
    </source>
</evidence>
<keyword evidence="2" id="KW-1133">Transmembrane helix</keyword>
<feature type="domain" description="DUF1570" evidence="3">
    <location>
        <begin position="275"/>
        <end position="377"/>
    </location>
</feature>
<evidence type="ECO:0000313" key="6">
    <source>
        <dbReference type="Proteomes" id="UP000483379"/>
    </source>
</evidence>
<feature type="transmembrane region" description="Helical" evidence="2">
    <location>
        <begin position="20"/>
        <end position="41"/>
    </location>
</feature>
<protein>
    <submittedName>
        <fullName evidence="5">DUF1570 domain-containing protein</fullName>
    </submittedName>
</protein>
<organism evidence="5 6">
    <name type="scientific">Thiorhodococcus minor</name>
    <dbReference type="NCBI Taxonomy" id="57489"/>
    <lineage>
        <taxon>Bacteria</taxon>
        <taxon>Pseudomonadati</taxon>
        <taxon>Pseudomonadota</taxon>
        <taxon>Gammaproteobacteria</taxon>
        <taxon>Chromatiales</taxon>
        <taxon>Chromatiaceae</taxon>
        <taxon>Thiorhodococcus</taxon>
    </lineage>
</organism>
<dbReference type="Proteomes" id="UP000483379">
    <property type="component" value="Unassembled WGS sequence"/>
</dbReference>
<evidence type="ECO:0000259" key="4">
    <source>
        <dbReference type="Pfam" id="PF13511"/>
    </source>
</evidence>
<dbReference type="Pfam" id="PF13511">
    <property type="entry name" value="DUF4124"/>
    <property type="match status" value="1"/>
</dbReference>
<keyword evidence="2" id="KW-0812">Transmembrane</keyword>
<dbReference type="RefSeq" id="WP_164454898.1">
    <property type="nucleotide sequence ID" value="NZ_JAAIJQ010000082.1"/>
</dbReference>
<dbReference type="InterPro" id="IPR011464">
    <property type="entry name" value="DUF1570"/>
</dbReference>
<evidence type="ECO:0000313" key="5">
    <source>
        <dbReference type="EMBL" id="NEV64299.1"/>
    </source>
</evidence>
<dbReference type="Pfam" id="PF07607">
    <property type="entry name" value="DUF1570"/>
    <property type="match status" value="1"/>
</dbReference>
<proteinExistence type="predicted"/>
<dbReference type="InterPro" id="IPR025392">
    <property type="entry name" value="DUF4124"/>
</dbReference>
<dbReference type="SUPFAM" id="SSF55486">
    <property type="entry name" value="Metalloproteases ('zincins'), catalytic domain"/>
    <property type="match status" value="1"/>
</dbReference>
<reference evidence="5 6" key="1">
    <citation type="submission" date="2020-02" db="EMBL/GenBank/DDBJ databases">
        <title>Genome sequences of Thiorhodococcus mannitoliphagus and Thiorhodococcus minor, purple sulfur photosynthetic bacteria in the gammaproteobacterial family, Chromatiaceae.</title>
        <authorList>
            <person name="Aviles F.A."/>
            <person name="Meyer T.E."/>
            <person name="Kyndt J.A."/>
        </authorList>
    </citation>
    <scope>NUCLEOTIDE SEQUENCE [LARGE SCALE GENOMIC DNA]</scope>
    <source>
        <strain evidence="5 6">DSM 11518</strain>
    </source>
</reference>
<gene>
    <name evidence="5" type="ORF">G3446_20830</name>
</gene>
<dbReference type="AlphaFoldDB" id="A0A6M0K4F4"/>
<comment type="caution">
    <text evidence="5">The sequence shown here is derived from an EMBL/GenBank/DDBJ whole genome shotgun (WGS) entry which is preliminary data.</text>
</comment>
<name>A0A6M0K4F4_9GAMM</name>
<keyword evidence="2" id="KW-0472">Membrane</keyword>
<accession>A0A6M0K4F4</accession>
<sequence length="427" mass="47118">MKRSIRKKPAQSHRGGARGVAERVFKVFVLILLSTILAWLISTNDQRLGYLAALGRTDLTERLAGQELILSGPGFEYSLIRFPPKPVPMPQAPRRVLAAEPGSPPEPERMDRTTPTSAPRDHADIGRPCLALPVLHPSRKQAHKIYRWTDASGKVIFSDRRPAADSADVVGQTADGGVGMFSAEYSFVGHTPDPAFRLALAANVNGVFQFLAESIGEPELEPLHVRLTIIEGAQRFIAYRETQAHNLATVTGFYSFLSNEAVVRWMGAETSMAVARHEITHLALGNWLGNVPLWLNEGLAEFVERLSFRQSYATASAPLLQMAEVAGRLEAGRLPSLGDFLAMNRDDWNRIGDDIAYGYAWSLAHFLMERPERRRLIGSYLGAIAEHRCRGFDAVATLEATYPGGLAALEADWSSWLRSGDARPFTF</sequence>